<evidence type="ECO:0000313" key="3">
    <source>
        <dbReference type="Proteomes" id="UP001343600"/>
    </source>
</evidence>
<sequence>MKFHIDSVILWPKNISNELQVINFEEGKVNIIHGLSRTGKSSILHIIDYAMGASKCQIPIGKIRDSVQWFGLKVSLRGETWLLARRGPRDSTPSNDYYFEPFTGVIPDILSVKTTRAIVKDKFNALTRVSDLPHSDEEVPSKLDARTSFRDMAAFNFLPQHIVANPNTLFFKADTWQHKEKLTRAMPYALGIVDAEYVINERRREAAQKEIDGLKKELSVIEKSKNNWRFEVDRFLDKCVEYGLLPSTIPETMELRIAALRTVVTACHARRLEATLIEPKRLHTNERFEQAVARENEQQRLVDELAAEIAGFSSLADKSKHFVETIKDDKTHVIGLGWLKRSLQSEGQCVACGSSGQSLAPVITNLESKVNRVTHIAEVLEQNPVFDKKIGGLKRQLTKAQKYLHDLRSEKNAILAEDEKLRNAIGNIYYVAGGIAEVLKKIGQTSADKSINERIGVLEKDIDGYDKAMSKVSRQAKEQIVDGALSELIGDYADEFGNLEAPANCVLKLDRKDLTIRFDKDYGQHDYLWEVGSGANWMGYHIAAFLGIHEFLLQEENLELPPLSFLVIDQPSQVYFPSSELGSNALDEDITTLRKTRTEDLIATRRIFEVLSEGIRRTNANLQIIVLEHAGKDIWGSVKNTHSAASWNAKGDGLIPAIWI</sequence>
<dbReference type="Gene3D" id="3.40.50.300">
    <property type="entry name" value="P-loop containing nucleotide triphosphate hydrolases"/>
    <property type="match status" value="1"/>
</dbReference>
<keyword evidence="3" id="KW-1185">Reference proteome</keyword>
<accession>A0ABU7N9N3</accession>
<name>A0ABU7N9N3_PSEVI</name>
<dbReference type="RefSeq" id="WP_245099480.1">
    <property type="nucleotide sequence ID" value="NZ_JALDTP010000006.1"/>
</dbReference>
<comment type="caution">
    <text evidence="2">The sequence shown here is derived from an EMBL/GenBank/DDBJ whole genome shotgun (WGS) entry which is preliminary data.</text>
</comment>
<proteinExistence type="predicted"/>
<dbReference type="SUPFAM" id="SSF52540">
    <property type="entry name" value="P-loop containing nucleoside triphosphate hydrolases"/>
    <property type="match status" value="1"/>
</dbReference>
<feature type="coiled-coil region" evidence="1">
    <location>
        <begin position="197"/>
        <end position="224"/>
    </location>
</feature>
<dbReference type="InterPro" id="IPR022205">
    <property type="entry name" value="DUF3732"/>
</dbReference>
<dbReference type="Proteomes" id="UP001343600">
    <property type="component" value="Unassembled WGS sequence"/>
</dbReference>
<protein>
    <submittedName>
        <fullName evidence="2">DUF3732 domain-containing protein</fullName>
    </submittedName>
</protein>
<evidence type="ECO:0000313" key="2">
    <source>
        <dbReference type="EMBL" id="MEE4041241.1"/>
    </source>
</evidence>
<dbReference type="Pfam" id="PF12532">
    <property type="entry name" value="DUF3732"/>
    <property type="match status" value="1"/>
</dbReference>
<dbReference type="InterPro" id="IPR027417">
    <property type="entry name" value="P-loop_NTPase"/>
</dbReference>
<organism evidence="2 3">
    <name type="scientific">Pseudomonas viridiflava</name>
    <name type="common">Phytomonas viridiflava</name>
    <dbReference type="NCBI Taxonomy" id="33069"/>
    <lineage>
        <taxon>Bacteria</taxon>
        <taxon>Pseudomonadati</taxon>
        <taxon>Pseudomonadota</taxon>
        <taxon>Gammaproteobacteria</taxon>
        <taxon>Pseudomonadales</taxon>
        <taxon>Pseudomonadaceae</taxon>
        <taxon>Pseudomonas</taxon>
    </lineage>
</organism>
<keyword evidence="1" id="KW-0175">Coiled coil</keyword>
<evidence type="ECO:0000256" key="1">
    <source>
        <dbReference type="SAM" id="Coils"/>
    </source>
</evidence>
<gene>
    <name evidence="2" type="ORF">V2I87_14165</name>
</gene>
<reference evidence="2 3" key="1">
    <citation type="submission" date="2024-01" db="EMBL/GenBank/DDBJ databases">
        <title>Characterization of Pseudomonas viridiflava in Georgia, USA.</title>
        <authorList>
            <person name="Zhao M."/>
            <person name="Dutta B."/>
        </authorList>
    </citation>
    <scope>NUCLEOTIDE SEQUENCE [LARGE SCALE GENOMIC DNA]</scope>
    <source>
        <strain evidence="2 3">21GA0539</strain>
    </source>
</reference>
<dbReference type="EMBL" id="JAZEIP010000021">
    <property type="protein sequence ID" value="MEE4041241.1"/>
    <property type="molecule type" value="Genomic_DNA"/>
</dbReference>